<organism evidence="1">
    <name type="scientific">Tunturiibacter gelidiferens</name>
    <dbReference type="NCBI Taxonomy" id="3069689"/>
    <lineage>
        <taxon>Bacteria</taxon>
        <taxon>Pseudomonadati</taxon>
        <taxon>Acidobacteriota</taxon>
        <taxon>Terriglobia</taxon>
        <taxon>Terriglobales</taxon>
        <taxon>Acidobacteriaceae</taxon>
        <taxon>Tunturiibacter</taxon>
    </lineage>
</organism>
<keyword evidence="1" id="KW-0614">Plasmid</keyword>
<accession>A0AAU7YUD6</accession>
<dbReference type="AlphaFoldDB" id="A0AAU7YUD6"/>
<sequence length="568" mass="63730">MQIGWVKPPTPISGLDHLGTQSPCTLIYAQLLPGITNVTDRARYYSLYPWIVRSLDLRYKGDSLDLYVDLYRRADCLLTLISERHARQLKDEHHGQSMIGRLRLVPALTRLEGGEPLRLSTYATRSDDSNDRYFQNRLGGLGQYYMGQLAELRILDTSRGPWVTYTPNGGTPLAKTLDELQGADQFWQTVVEDLVTLQDLDDLVQFCICGASHHEKEHRQLMDLFFVRTPFYAERTALGDYDPVFRRDSLRLLLHLAGALSKESPIRISEDSFRAAVYSGTLFEDRPWQLPADLVKTRTLWSIYERNDQLSMACLCVFSSALQALEVEARLGQTFRTVEKFAAYLSRQPALSESLTDLLSLGSGPALGPGATFSDLVEYVRKTHPPVERWQDENHEINLAAGLVSDPPTAETYPQTLVSALRVLALLVSHESSFPAGYGDLLLRTSDLENYPIHLVSFVKRVEHWRSLSLTEVIEDLIVWCLNTHLSVALRKLRQTRQCSFHLQPSESGLETLGTIPHPVSTLPRIWQALQILTDLGALAPSGSSVTDASHGLEITPFGRSILEGTDA</sequence>
<geneLocation type="plasmid" evidence="1">
    <name>unnamed</name>
</geneLocation>
<dbReference type="EMBL" id="CP132937">
    <property type="protein sequence ID" value="XCB20293.1"/>
    <property type="molecule type" value="Genomic_DNA"/>
</dbReference>
<evidence type="ECO:0000313" key="1">
    <source>
        <dbReference type="EMBL" id="XCB20293.1"/>
    </source>
</evidence>
<protein>
    <submittedName>
        <fullName evidence="1">Uncharacterized protein</fullName>
    </submittedName>
</protein>
<reference evidence="1" key="1">
    <citation type="submission" date="2023-08" db="EMBL/GenBank/DDBJ databases">
        <authorList>
            <person name="Messyasz A."/>
            <person name="Mannisto M.K."/>
            <person name="Kerkhof L.J."/>
            <person name="Haggblom M."/>
        </authorList>
    </citation>
    <scope>NUCLEOTIDE SEQUENCE</scope>
    <source>
        <strain evidence="1">M8UP39</strain>
        <plasmid evidence="1">unnamed</plasmid>
    </source>
</reference>
<gene>
    <name evidence="1" type="ORF">RBB81_00280</name>
</gene>
<dbReference type="KEGG" id="tgi:RBB81_00280"/>
<proteinExistence type="predicted"/>
<reference evidence="1" key="2">
    <citation type="journal article" date="2024" name="Environ. Microbiol.">
        <title>Genome analysis and description of Tunturibacter gen. nov. expands the diversity of Terriglobia in tundra soils.</title>
        <authorList>
            <person name="Messyasz A."/>
            <person name="Mannisto M.K."/>
            <person name="Kerkhof L.J."/>
            <person name="Haggblom M.M."/>
        </authorList>
    </citation>
    <scope>NUCLEOTIDE SEQUENCE</scope>
    <source>
        <strain evidence="1">M8UP39</strain>
    </source>
</reference>
<dbReference type="RefSeq" id="WP_353070747.1">
    <property type="nucleotide sequence ID" value="NZ_CP132937.1"/>
</dbReference>
<name>A0AAU7YUD6_9BACT</name>